<name>A0ACC1D9Y8_9NEOP</name>
<keyword evidence="2" id="KW-1185">Reference proteome</keyword>
<gene>
    <name evidence="1" type="ORF">K1T71_004079</name>
</gene>
<evidence type="ECO:0000313" key="1">
    <source>
        <dbReference type="EMBL" id="KAJ0180675.1"/>
    </source>
</evidence>
<reference evidence="1 2" key="1">
    <citation type="journal article" date="2021" name="Front. Genet.">
        <title>Chromosome-Level Genome Assembly Reveals Significant Gene Expansion in the Toll and IMD Signaling Pathways of Dendrolimus kikuchii.</title>
        <authorList>
            <person name="Zhou J."/>
            <person name="Wu P."/>
            <person name="Xiong Z."/>
            <person name="Liu N."/>
            <person name="Zhao N."/>
            <person name="Ji M."/>
            <person name="Qiu Y."/>
            <person name="Yang B."/>
        </authorList>
    </citation>
    <scope>NUCLEOTIDE SEQUENCE [LARGE SCALE GENOMIC DNA]</scope>
    <source>
        <strain evidence="1">Ann1</strain>
    </source>
</reference>
<accession>A0ACC1D9Y8</accession>
<dbReference type="Proteomes" id="UP000824533">
    <property type="component" value="Linkage Group LG06"/>
</dbReference>
<protein>
    <submittedName>
        <fullName evidence="1">Uncharacterized protein</fullName>
    </submittedName>
</protein>
<organism evidence="1 2">
    <name type="scientific">Dendrolimus kikuchii</name>
    <dbReference type="NCBI Taxonomy" id="765133"/>
    <lineage>
        <taxon>Eukaryota</taxon>
        <taxon>Metazoa</taxon>
        <taxon>Ecdysozoa</taxon>
        <taxon>Arthropoda</taxon>
        <taxon>Hexapoda</taxon>
        <taxon>Insecta</taxon>
        <taxon>Pterygota</taxon>
        <taxon>Neoptera</taxon>
        <taxon>Endopterygota</taxon>
        <taxon>Lepidoptera</taxon>
        <taxon>Glossata</taxon>
        <taxon>Ditrysia</taxon>
        <taxon>Bombycoidea</taxon>
        <taxon>Lasiocampidae</taxon>
        <taxon>Dendrolimus</taxon>
    </lineage>
</organism>
<proteinExistence type="predicted"/>
<evidence type="ECO:0000313" key="2">
    <source>
        <dbReference type="Proteomes" id="UP000824533"/>
    </source>
</evidence>
<comment type="caution">
    <text evidence="1">The sequence shown here is derived from an EMBL/GenBank/DDBJ whole genome shotgun (WGS) entry which is preliminary data.</text>
</comment>
<dbReference type="EMBL" id="CM034392">
    <property type="protein sequence ID" value="KAJ0180675.1"/>
    <property type="molecule type" value="Genomic_DNA"/>
</dbReference>
<sequence>MSVHNSRLLWRQVSRPGVVYCCRVSNTYEFYWVLRNTSCSRGWLRLVVQTVFAVITIVSFVLIVIMAMQNDTPTPPSGGPSRCQTTNCRIRCMDTPYYNLYKDVISNAISFAEMSCKRISLELINPRFENATLPTNWLSGLRGYMTAFAIKRGNLNHIPPTAFMSQLMGNIRILILHHLTLKTWTTDSFIGLSNLEELHIDDCYLYNLQNRTLRAVADSLQILTITRSDYWNPAYIIGSTNLTKLMKVDFSSNYFGDVIGADSFTGLTKCRILYLNSCKITAIGPGAFDNLHNIEVIHLSSNYLVTIPPGLFNNIMLIEDPKPRINLVDNLWHCDCSDTDLRRLITEGILLVDAVCVSPIEMLGVTFTDFDNYCTNRTNEIMEYNLEKEGIRSTDNYGEDYIYVNGSCHNDKSAIEYKSLRVMYPVHTGKCSTKGLSDLNYTLLSASIFNKNIKNKSTWFTISFYLRAEYYSVVQIDSSEYYGYGLLWYQSECPDVIYCINVLPKFLRMHDVDRNAVYTFCPVKLETGYVEVESCFGYDITTLQHTYVKFNFLLYILIALFCLMLGAICVYGLIRTNPYLLKGSKRILFVKHRSVEALVLPPKIPLRNDLMNNVIVSQSDKRISIISCGLKPLPTAKFETQKSIRSNKSNAPSYVSALQPTDDQLAEWRIRHHFNDLTVSSTSSVPSMVSSLYSGDSSFSYYSLETVSDKTCDTLCCK</sequence>